<dbReference type="EnsemblMetazoa" id="XM_019995621.1">
    <property type="protein sequence ID" value="XP_019851180.1"/>
    <property type="gene ID" value="LOC109581488"/>
</dbReference>
<sequence>MALASTSSLSQGQNNDSSSIIVIINVTKETSYDGQVLLKEITCIVNSKPTIHTATPLEVNLSISTGGLTLRTYTCNSQVGPCDTCNMPNDTEVTVVPVFIQGGDYSSEIISFIQTHLNESNDDSNPPKNFKVYLDNSSISCEFLKEVIIKPMKKLENPGQN</sequence>
<dbReference type="EnsemblMetazoa" id="Aqu2.1.33704_001">
    <property type="protein sequence ID" value="Aqu2.1.33704_001"/>
    <property type="gene ID" value="Aqu2.1.33704"/>
</dbReference>
<proteinExistence type="predicted"/>
<accession>A0A1X7V1P0</accession>
<dbReference type="Proteomes" id="UP000007879">
    <property type="component" value="Unassembled WGS sequence"/>
</dbReference>
<dbReference type="InParanoid" id="A0A1X7V1P0"/>
<dbReference type="KEGG" id="aqu:109581488"/>
<name>A0A1X7V1P0_AMPQE</name>
<reference evidence="1" key="2">
    <citation type="submission" date="2017-05" db="UniProtKB">
        <authorList>
            <consortium name="EnsemblMetazoa"/>
        </authorList>
    </citation>
    <scope>IDENTIFICATION</scope>
</reference>
<gene>
    <name evidence="1" type="primary">109581488</name>
</gene>
<protein>
    <submittedName>
        <fullName evidence="1">Uncharacterized protein</fullName>
    </submittedName>
</protein>
<dbReference type="AlphaFoldDB" id="A0A1X7V1P0"/>
<reference evidence="2" key="1">
    <citation type="journal article" date="2010" name="Nature">
        <title>The Amphimedon queenslandica genome and the evolution of animal complexity.</title>
        <authorList>
            <person name="Srivastava M."/>
            <person name="Simakov O."/>
            <person name="Chapman J."/>
            <person name="Fahey B."/>
            <person name="Gauthier M.E."/>
            <person name="Mitros T."/>
            <person name="Richards G.S."/>
            <person name="Conaco C."/>
            <person name="Dacre M."/>
            <person name="Hellsten U."/>
            <person name="Larroux C."/>
            <person name="Putnam N.H."/>
            <person name="Stanke M."/>
            <person name="Adamska M."/>
            <person name="Darling A."/>
            <person name="Degnan S.M."/>
            <person name="Oakley T.H."/>
            <person name="Plachetzki D.C."/>
            <person name="Zhai Y."/>
            <person name="Adamski M."/>
            <person name="Calcino A."/>
            <person name="Cummins S.F."/>
            <person name="Goodstein D.M."/>
            <person name="Harris C."/>
            <person name="Jackson D.J."/>
            <person name="Leys S.P."/>
            <person name="Shu S."/>
            <person name="Woodcroft B.J."/>
            <person name="Vervoort M."/>
            <person name="Kosik K.S."/>
            <person name="Manning G."/>
            <person name="Degnan B.M."/>
            <person name="Rokhsar D.S."/>
        </authorList>
    </citation>
    <scope>NUCLEOTIDE SEQUENCE [LARGE SCALE GENOMIC DNA]</scope>
</reference>
<organism evidence="1">
    <name type="scientific">Amphimedon queenslandica</name>
    <name type="common">Sponge</name>
    <dbReference type="NCBI Taxonomy" id="400682"/>
    <lineage>
        <taxon>Eukaryota</taxon>
        <taxon>Metazoa</taxon>
        <taxon>Porifera</taxon>
        <taxon>Demospongiae</taxon>
        <taxon>Heteroscleromorpha</taxon>
        <taxon>Haplosclerida</taxon>
        <taxon>Niphatidae</taxon>
        <taxon>Amphimedon</taxon>
    </lineage>
</organism>
<evidence type="ECO:0000313" key="1">
    <source>
        <dbReference type="EnsemblMetazoa" id="Aqu2.1.33704_001"/>
    </source>
</evidence>
<keyword evidence="2" id="KW-1185">Reference proteome</keyword>
<evidence type="ECO:0000313" key="2">
    <source>
        <dbReference type="Proteomes" id="UP000007879"/>
    </source>
</evidence>